<evidence type="ECO:0000313" key="2">
    <source>
        <dbReference type="Proteomes" id="UP000184356"/>
    </source>
</evidence>
<reference evidence="2" key="1">
    <citation type="journal article" date="2017" name="Genome Biol.">
        <title>Comparative genomics reveals high biological diversity and specific adaptations in the industrially and medically important fungal genus Aspergillus.</title>
        <authorList>
            <person name="de Vries R.P."/>
            <person name="Riley R."/>
            <person name="Wiebenga A."/>
            <person name="Aguilar-Osorio G."/>
            <person name="Amillis S."/>
            <person name="Uchima C.A."/>
            <person name="Anderluh G."/>
            <person name="Asadollahi M."/>
            <person name="Askin M."/>
            <person name="Barry K."/>
            <person name="Battaglia E."/>
            <person name="Bayram O."/>
            <person name="Benocci T."/>
            <person name="Braus-Stromeyer S.A."/>
            <person name="Caldana C."/>
            <person name="Canovas D."/>
            <person name="Cerqueira G.C."/>
            <person name="Chen F."/>
            <person name="Chen W."/>
            <person name="Choi C."/>
            <person name="Clum A."/>
            <person name="Dos Santos R.A."/>
            <person name="Damasio A.R."/>
            <person name="Diallinas G."/>
            <person name="Emri T."/>
            <person name="Fekete E."/>
            <person name="Flipphi M."/>
            <person name="Freyberg S."/>
            <person name="Gallo A."/>
            <person name="Gournas C."/>
            <person name="Habgood R."/>
            <person name="Hainaut M."/>
            <person name="Harispe M.L."/>
            <person name="Henrissat B."/>
            <person name="Hilden K.S."/>
            <person name="Hope R."/>
            <person name="Hossain A."/>
            <person name="Karabika E."/>
            <person name="Karaffa L."/>
            <person name="Karanyi Z."/>
            <person name="Krasevec N."/>
            <person name="Kuo A."/>
            <person name="Kusch H."/>
            <person name="LaButti K."/>
            <person name="Lagendijk E.L."/>
            <person name="Lapidus A."/>
            <person name="Levasseur A."/>
            <person name="Lindquist E."/>
            <person name="Lipzen A."/>
            <person name="Logrieco A.F."/>
            <person name="MacCabe A."/>
            <person name="Maekelae M.R."/>
            <person name="Malavazi I."/>
            <person name="Melin P."/>
            <person name="Meyer V."/>
            <person name="Mielnichuk N."/>
            <person name="Miskei M."/>
            <person name="Molnar A.P."/>
            <person name="Mule G."/>
            <person name="Ngan C.Y."/>
            <person name="Orejas M."/>
            <person name="Orosz E."/>
            <person name="Ouedraogo J.P."/>
            <person name="Overkamp K.M."/>
            <person name="Park H.-S."/>
            <person name="Perrone G."/>
            <person name="Piumi F."/>
            <person name="Punt P.J."/>
            <person name="Ram A.F."/>
            <person name="Ramon A."/>
            <person name="Rauscher S."/>
            <person name="Record E."/>
            <person name="Riano-Pachon D.M."/>
            <person name="Robert V."/>
            <person name="Roehrig J."/>
            <person name="Ruller R."/>
            <person name="Salamov A."/>
            <person name="Salih N.S."/>
            <person name="Samson R.A."/>
            <person name="Sandor E."/>
            <person name="Sanguinetti M."/>
            <person name="Schuetze T."/>
            <person name="Sepcic K."/>
            <person name="Shelest E."/>
            <person name="Sherlock G."/>
            <person name="Sophianopoulou V."/>
            <person name="Squina F.M."/>
            <person name="Sun H."/>
            <person name="Susca A."/>
            <person name="Todd R.B."/>
            <person name="Tsang A."/>
            <person name="Unkles S.E."/>
            <person name="van de Wiele N."/>
            <person name="van Rossen-Uffink D."/>
            <person name="Oliveira J.V."/>
            <person name="Vesth T.C."/>
            <person name="Visser J."/>
            <person name="Yu J.-H."/>
            <person name="Zhou M."/>
            <person name="Andersen M.R."/>
            <person name="Archer D.B."/>
            <person name="Baker S.E."/>
            <person name="Benoit I."/>
            <person name="Brakhage A.A."/>
            <person name="Braus G.H."/>
            <person name="Fischer R."/>
            <person name="Frisvad J.C."/>
            <person name="Goldman G.H."/>
            <person name="Houbraken J."/>
            <person name="Oakley B."/>
            <person name="Pocsi I."/>
            <person name="Scazzocchio C."/>
            <person name="Seiboth B."/>
            <person name="vanKuyk P.A."/>
            <person name="Wortman J."/>
            <person name="Dyer P.S."/>
            <person name="Grigoriev I.V."/>
        </authorList>
    </citation>
    <scope>NUCLEOTIDE SEQUENCE [LARGE SCALE GENOMIC DNA]</scope>
    <source>
        <strain evidence="2">CBS 593.65</strain>
    </source>
</reference>
<proteinExistence type="predicted"/>
<protein>
    <submittedName>
        <fullName evidence="1">Uncharacterized protein</fullName>
    </submittedName>
</protein>
<name>A0A1L9TG23_9EURO</name>
<dbReference type="AlphaFoldDB" id="A0A1L9TG23"/>
<dbReference type="VEuPathDB" id="FungiDB:ASPSYDRAFT_1042863"/>
<dbReference type="EMBL" id="KV878587">
    <property type="protein sequence ID" value="OJJ58243.1"/>
    <property type="molecule type" value="Genomic_DNA"/>
</dbReference>
<dbReference type="RefSeq" id="XP_040702049.1">
    <property type="nucleotide sequence ID" value="XM_040839792.1"/>
</dbReference>
<accession>A0A1L9TG23</accession>
<sequence length="259" mass="28428">MAGKAIYLLLPVQDWLASFISGLGNGQEKVTARQSTRPFAIAGLIPCEAATFPTSLTRGRNWSIPIFIWELRHFPVLFVQSRPSMGGPFKSPSSCHLSSGSLAVGRWTSCLGCSDLTLVAKREPVLESVPRIFLFFLFIGGTGVWPCDDDANSFAMVPNFVEARLRIDYANLGRWTPLACLKSRYFPACQSSLRASSRNNKIPNWISSATRKECPEGAWAPEGILSSVATPLTIRSCPLDTNLVVVRCVRCPTLKALNF</sequence>
<dbReference type="Proteomes" id="UP000184356">
    <property type="component" value="Unassembled WGS sequence"/>
</dbReference>
<keyword evidence="2" id="KW-1185">Reference proteome</keyword>
<organism evidence="1 2">
    <name type="scientific">Aspergillus sydowii CBS 593.65</name>
    <dbReference type="NCBI Taxonomy" id="1036612"/>
    <lineage>
        <taxon>Eukaryota</taxon>
        <taxon>Fungi</taxon>
        <taxon>Dikarya</taxon>
        <taxon>Ascomycota</taxon>
        <taxon>Pezizomycotina</taxon>
        <taxon>Eurotiomycetes</taxon>
        <taxon>Eurotiomycetidae</taxon>
        <taxon>Eurotiales</taxon>
        <taxon>Aspergillaceae</taxon>
        <taxon>Aspergillus</taxon>
        <taxon>Aspergillus subgen. Nidulantes</taxon>
    </lineage>
</organism>
<dbReference type="GeneID" id="63755865"/>
<gene>
    <name evidence="1" type="ORF">ASPSYDRAFT_1042863</name>
</gene>
<evidence type="ECO:0000313" key="1">
    <source>
        <dbReference type="EMBL" id="OJJ58243.1"/>
    </source>
</evidence>